<comment type="caution">
    <text evidence="1">The sequence shown here is derived from an EMBL/GenBank/DDBJ whole genome shotgun (WGS) entry which is preliminary data.</text>
</comment>
<evidence type="ECO:0000313" key="1">
    <source>
        <dbReference type="EMBL" id="KKN83814.1"/>
    </source>
</evidence>
<protein>
    <submittedName>
        <fullName evidence="1">Uncharacterized protein</fullName>
    </submittedName>
</protein>
<organism evidence="1">
    <name type="scientific">marine sediment metagenome</name>
    <dbReference type="NCBI Taxonomy" id="412755"/>
    <lineage>
        <taxon>unclassified sequences</taxon>
        <taxon>metagenomes</taxon>
        <taxon>ecological metagenomes</taxon>
    </lineage>
</organism>
<gene>
    <name evidence="1" type="ORF">LCGC14_0294670</name>
</gene>
<sequence length="96" mass="10683">MGNTQAVGMAEAVADGSVSLDRALSYHLQTNHYPPLPNEVLPIAKHIIETQGEWGWDDAITLPEGMLYKGGSWAPVWACVQEWHLDAFLESFLMEE</sequence>
<dbReference type="EMBL" id="LAZR01000179">
    <property type="protein sequence ID" value="KKN83814.1"/>
    <property type="molecule type" value="Genomic_DNA"/>
</dbReference>
<reference evidence="1" key="1">
    <citation type="journal article" date="2015" name="Nature">
        <title>Complex archaea that bridge the gap between prokaryotes and eukaryotes.</title>
        <authorList>
            <person name="Spang A."/>
            <person name="Saw J.H."/>
            <person name="Jorgensen S.L."/>
            <person name="Zaremba-Niedzwiedzka K."/>
            <person name="Martijn J."/>
            <person name="Lind A.E."/>
            <person name="van Eijk R."/>
            <person name="Schleper C."/>
            <person name="Guy L."/>
            <person name="Ettema T.J."/>
        </authorList>
    </citation>
    <scope>NUCLEOTIDE SEQUENCE</scope>
</reference>
<proteinExistence type="predicted"/>
<accession>A0A0F9TX04</accession>
<dbReference type="AlphaFoldDB" id="A0A0F9TX04"/>
<name>A0A0F9TX04_9ZZZZ</name>